<dbReference type="InterPro" id="IPR004841">
    <property type="entry name" value="AA-permease/SLC12A_dom"/>
</dbReference>
<dbReference type="InterPro" id="IPR004842">
    <property type="entry name" value="SLC12A_fam"/>
</dbReference>
<dbReference type="GO" id="GO:0008511">
    <property type="term" value="F:sodium:potassium:chloride symporter activity"/>
    <property type="evidence" value="ECO:0007669"/>
    <property type="project" value="TreeGrafter"/>
</dbReference>
<keyword evidence="9" id="KW-1185">Reference proteome</keyword>
<dbReference type="GO" id="GO:0055075">
    <property type="term" value="P:potassium ion homeostasis"/>
    <property type="evidence" value="ECO:0007669"/>
    <property type="project" value="TreeGrafter"/>
</dbReference>
<keyword evidence="4 5" id="KW-0472">Membrane</keyword>
<gene>
    <name evidence="8" type="ORF">NBR_LOCUS19498</name>
</gene>
<dbReference type="EMBL" id="UYSL01024231">
    <property type="protein sequence ID" value="VDL83232.1"/>
    <property type="molecule type" value="Genomic_DNA"/>
</dbReference>
<proteinExistence type="predicted"/>
<dbReference type="GO" id="GO:0055078">
    <property type="term" value="P:sodium ion homeostasis"/>
    <property type="evidence" value="ECO:0007669"/>
    <property type="project" value="TreeGrafter"/>
</dbReference>
<evidence type="ECO:0000313" key="8">
    <source>
        <dbReference type="EMBL" id="VDL83232.1"/>
    </source>
</evidence>
<evidence type="ECO:0000256" key="1">
    <source>
        <dbReference type="ARBA" id="ARBA00004141"/>
    </source>
</evidence>
<comment type="subcellular location">
    <subcellularLocation>
        <location evidence="1">Membrane</location>
        <topology evidence="1">Multi-pass membrane protein</topology>
    </subcellularLocation>
</comment>
<keyword evidence="2 5" id="KW-0812">Transmembrane</keyword>
<evidence type="ECO:0000256" key="5">
    <source>
        <dbReference type="SAM" id="Phobius"/>
    </source>
</evidence>
<reference evidence="8 9" key="2">
    <citation type="submission" date="2018-11" db="EMBL/GenBank/DDBJ databases">
        <authorList>
            <consortium name="Pathogen Informatics"/>
        </authorList>
    </citation>
    <scope>NUCLEOTIDE SEQUENCE [LARGE SCALE GENOMIC DNA]</scope>
</reference>
<dbReference type="AlphaFoldDB" id="A0A0N4YQH5"/>
<dbReference type="OMA" id="NIMAGAM"/>
<feature type="transmembrane region" description="Helical" evidence="5">
    <location>
        <begin position="121"/>
        <end position="138"/>
    </location>
</feature>
<evidence type="ECO:0000313" key="10">
    <source>
        <dbReference type="WBParaSite" id="NBR_0001949701-mRNA-1"/>
    </source>
</evidence>
<organism evidence="10">
    <name type="scientific">Nippostrongylus brasiliensis</name>
    <name type="common">Rat hookworm</name>
    <dbReference type="NCBI Taxonomy" id="27835"/>
    <lineage>
        <taxon>Eukaryota</taxon>
        <taxon>Metazoa</taxon>
        <taxon>Ecdysozoa</taxon>
        <taxon>Nematoda</taxon>
        <taxon>Chromadorea</taxon>
        <taxon>Rhabditida</taxon>
        <taxon>Rhabditina</taxon>
        <taxon>Rhabditomorpha</taxon>
        <taxon>Strongyloidea</taxon>
        <taxon>Heligmosomidae</taxon>
        <taxon>Nippostrongylus</taxon>
    </lineage>
</organism>
<evidence type="ECO:0000259" key="7">
    <source>
        <dbReference type="Pfam" id="PF00324"/>
    </source>
</evidence>
<evidence type="ECO:0000256" key="4">
    <source>
        <dbReference type="ARBA" id="ARBA00023136"/>
    </source>
</evidence>
<dbReference type="PANTHER" id="PTHR11827:SF103">
    <property type="entry name" value="SODIUM CHLORIDE COTRANSPORTER 69, ISOFORM E"/>
    <property type="match status" value="1"/>
</dbReference>
<dbReference type="STRING" id="27835.A0A0N4YQH5"/>
<dbReference type="Gene3D" id="1.20.1740.10">
    <property type="entry name" value="Amino acid/polyamine transporter I"/>
    <property type="match status" value="1"/>
</dbReference>
<reference evidence="10" key="1">
    <citation type="submission" date="2017-02" db="UniProtKB">
        <authorList>
            <consortium name="WormBaseParasite"/>
        </authorList>
    </citation>
    <scope>IDENTIFICATION</scope>
</reference>
<dbReference type="PANTHER" id="PTHR11827">
    <property type="entry name" value="SOLUTE CARRIER FAMILY 12, CATION COTRANSPORTERS"/>
    <property type="match status" value="1"/>
</dbReference>
<dbReference type="WBParaSite" id="NBR_0001949701-mRNA-1">
    <property type="protein sequence ID" value="NBR_0001949701-mRNA-1"/>
    <property type="gene ID" value="NBR_0001949701"/>
</dbReference>
<feature type="transmembrane region" description="Helical" evidence="5">
    <location>
        <begin position="90"/>
        <end position="109"/>
    </location>
</feature>
<feature type="chain" id="PRO_5043125904" evidence="6">
    <location>
        <begin position="17"/>
        <end position="160"/>
    </location>
</feature>
<evidence type="ECO:0000256" key="3">
    <source>
        <dbReference type="ARBA" id="ARBA00022989"/>
    </source>
</evidence>
<dbReference type="GO" id="GO:0006884">
    <property type="term" value="P:cell volume homeostasis"/>
    <property type="evidence" value="ECO:0007669"/>
    <property type="project" value="TreeGrafter"/>
</dbReference>
<feature type="domain" description="Amino acid permease/ SLC12A" evidence="7">
    <location>
        <begin position="4"/>
        <end position="148"/>
    </location>
</feature>
<dbReference type="GO" id="GO:0055064">
    <property type="term" value="P:chloride ion homeostasis"/>
    <property type="evidence" value="ECO:0007669"/>
    <property type="project" value="TreeGrafter"/>
</dbReference>
<accession>A0A0N4YQH5</accession>
<keyword evidence="6" id="KW-0732">Signal</keyword>
<dbReference type="Pfam" id="PF00324">
    <property type="entry name" value="AA_permease"/>
    <property type="match status" value="1"/>
</dbReference>
<dbReference type="Proteomes" id="UP000271162">
    <property type="component" value="Unassembled WGS sequence"/>
</dbReference>
<feature type="signal peptide" evidence="6">
    <location>
        <begin position="1"/>
        <end position="16"/>
    </location>
</feature>
<feature type="transmembrane region" description="Helical" evidence="5">
    <location>
        <begin position="48"/>
        <end position="70"/>
    </location>
</feature>
<name>A0A0N4YQH5_NIPBR</name>
<keyword evidence="3 5" id="KW-1133">Transmembrane helix</keyword>
<evidence type="ECO:0000256" key="2">
    <source>
        <dbReference type="ARBA" id="ARBA00022692"/>
    </source>
</evidence>
<protein>
    <submittedName>
        <fullName evidence="10">AA_permease domain-containing protein</fullName>
    </submittedName>
</protein>
<evidence type="ECO:0000313" key="9">
    <source>
        <dbReference type="Proteomes" id="UP000271162"/>
    </source>
</evidence>
<dbReference type="GO" id="GO:0016020">
    <property type="term" value="C:membrane"/>
    <property type="evidence" value="ECO:0007669"/>
    <property type="project" value="UniProtKB-SubCell"/>
</dbReference>
<evidence type="ECO:0000256" key="6">
    <source>
        <dbReference type="SAM" id="SignalP"/>
    </source>
</evidence>
<sequence>MGVAIVLLSSVVTVLTTISTSTLCTNGEMKGGGLYYLISRTLGAEYGGSIGLLFSMANCVGGGLYVVGFAETVRHLLYEAGIVIIDGEVWDVRLISVVTCVLLMAIIFWSTAIESKLQQALLVPLLLSILSFIIGSFIPTAKKEESGFTGYQAALGLVSF</sequence>
<dbReference type="GO" id="GO:1990573">
    <property type="term" value="P:potassium ion import across plasma membrane"/>
    <property type="evidence" value="ECO:0007669"/>
    <property type="project" value="TreeGrafter"/>
</dbReference>